<feature type="transmembrane region" description="Helical" evidence="13">
    <location>
        <begin position="172"/>
        <end position="192"/>
    </location>
</feature>
<evidence type="ECO:0000256" key="1">
    <source>
        <dbReference type="ARBA" id="ARBA00004651"/>
    </source>
</evidence>
<dbReference type="Proteomes" id="UP001318040">
    <property type="component" value="Chromosome 40"/>
</dbReference>
<evidence type="ECO:0000256" key="2">
    <source>
        <dbReference type="ARBA" id="ARBA00022475"/>
    </source>
</evidence>
<evidence type="ECO:0000256" key="7">
    <source>
        <dbReference type="ARBA" id="ARBA00023136"/>
    </source>
</evidence>
<keyword evidence="2" id="KW-1003">Cell membrane</keyword>
<dbReference type="KEGG" id="pmrn:103091819"/>
<dbReference type="PROSITE" id="PS50262">
    <property type="entry name" value="G_PROTEIN_RECEP_F1_2"/>
    <property type="match status" value="1"/>
</dbReference>
<evidence type="ECO:0000256" key="13">
    <source>
        <dbReference type="SAM" id="Phobius"/>
    </source>
</evidence>
<feature type="transmembrane region" description="Helical" evidence="13">
    <location>
        <begin position="213"/>
        <end position="236"/>
    </location>
</feature>
<feature type="transmembrane region" description="Helical" evidence="13">
    <location>
        <begin position="99"/>
        <end position="121"/>
    </location>
</feature>
<evidence type="ECO:0000313" key="16">
    <source>
        <dbReference type="RefSeq" id="XP_032824726.1"/>
    </source>
</evidence>
<evidence type="ECO:0000256" key="10">
    <source>
        <dbReference type="ARBA" id="ARBA00023224"/>
    </source>
</evidence>
<feature type="transmembrane region" description="Helical" evidence="13">
    <location>
        <begin position="262"/>
        <end position="287"/>
    </location>
</feature>
<keyword evidence="8" id="KW-1015">Disulfide bond</keyword>
<keyword evidence="10" id="KW-0807">Transducer</keyword>
<keyword evidence="7 13" id="KW-0472">Membrane</keyword>
<keyword evidence="6" id="KW-0297">G-protein coupled receptor</keyword>
<proteinExistence type="predicted"/>
<evidence type="ECO:0000256" key="4">
    <source>
        <dbReference type="ARBA" id="ARBA00022692"/>
    </source>
</evidence>
<evidence type="ECO:0000256" key="6">
    <source>
        <dbReference type="ARBA" id="ARBA00023040"/>
    </source>
</evidence>
<evidence type="ECO:0000313" key="15">
    <source>
        <dbReference type="Proteomes" id="UP001318040"/>
    </source>
</evidence>
<evidence type="ECO:0000259" key="14">
    <source>
        <dbReference type="PROSITE" id="PS50262"/>
    </source>
</evidence>
<keyword evidence="15" id="KW-1185">Reference proteome</keyword>
<evidence type="ECO:0000256" key="3">
    <source>
        <dbReference type="ARBA" id="ARBA00022553"/>
    </source>
</evidence>
<keyword evidence="4 13" id="KW-0812">Transmembrane</keyword>
<dbReference type="Pfam" id="PF00001">
    <property type="entry name" value="7tm_1"/>
    <property type="match status" value="1"/>
</dbReference>
<keyword evidence="5 13" id="KW-1133">Transmembrane helix</keyword>
<keyword evidence="3" id="KW-0597">Phosphoprotein</keyword>
<accession>A0AAJ7TV07</accession>
<keyword evidence="9 16" id="KW-0675">Receptor</keyword>
<gene>
    <name evidence="16" type="primary">LOC103091819</name>
</gene>
<dbReference type="AlphaFoldDB" id="A0AAJ7TV07"/>
<feature type="domain" description="G-protein coupled receptors family 1 profile" evidence="14">
    <location>
        <begin position="112"/>
        <end position="378"/>
    </location>
</feature>
<dbReference type="InterPro" id="IPR017452">
    <property type="entry name" value="GPCR_Rhodpsn_7TM"/>
</dbReference>
<evidence type="ECO:0000256" key="12">
    <source>
        <dbReference type="SAM" id="MobiDB-lite"/>
    </source>
</evidence>
<dbReference type="GO" id="GO:0042277">
    <property type="term" value="F:peptide binding"/>
    <property type="evidence" value="ECO:0007669"/>
    <property type="project" value="TreeGrafter"/>
</dbReference>
<dbReference type="FunFam" id="1.20.1070.10:FF:000199">
    <property type="entry name" value="Gonadotropin-releasing hormone II receptor"/>
    <property type="match status" value="1"/>
</dbReference>
<feature type="compositionally biased region" description="Low complexity" evidence="12">
    <location>
        <begin position="51"/>
        <end position="72"/>
    </location>
</feature>
<dbReference type="GO" id="GO:0005886">
    <property type="term" value="C:plasma membrane"/>
    <property type="evidence" value="ECO:0007669"/>
    <property type="project" value="UniProtKB-SubCell"/>
</dbReference>
<evidence type="ECO:0000256" key="9">
    <source>
        <dbReference type="ARBA" id="ARBA00023170"/>
    </source>
</evidence>
<dbReference type="SUPFAM" id="SSF81321">
    <property type="entry name" value="Family A G protein-coupled receptor-like"/>
    <property type="match status" value="1"/>
</dbReference>
<dbReference type="GO" id="GO:0004930">
    <property type="term" value="F:G protein-coupled receptor activity"/>
    <property type="evidence" value="ECO:0007669"/>
    <property type="project" value="UniProtKB-KW"/>
</dbReference>
<organism evidence="15 16">
    <name type="scientific">Petromyzon marinus</name>
    <name type="common">Sea lamprey</name>
    <dbReference type="NCBI Taxonomy" id="7757"/>
    <lineage>
        <taxon>Eukaryota</taxon>
        <taxon>Metazoa</taxon>
        <taxon>Chordata</taxon>
        <taxon>Craniata</taxon>
        <taxon>Vertebrata</taxon>
        <taxon>Cyclostomata</taxon>
        <taxon>Hyperoartia</taxon>
        <taxon>Petromyzontiformes</taxon>
        <taxon>Petromyzontidae</taxon>
        <taxon>Petromyzon</taxon>
    </lineage>
</organism>
<dbReference type="InterPro" id="IPR000276">
    <property type="entry name" value="GPCR_Rhodpsn"/>
</dbReference>
<dbReference type="PRINTS" id="PR00237">
    <property type="entry name" value="GPCRRHODOPSN"/>
</dbReference>
<evidence type="ECO:0000256" key="8">
    <source>
        <dbReference type="ARBA" id="ARBA00023157"/>
    </source>
</evidence>
<evidence type="ECO:0000256" key="11">
    <source>
        <dbReference type="ARBA" id="ARBA00082552"/>
    </source>
</evidence>
<protein>
    <recommendedName>
        <fullName evidence="11">Type II GnRH receptor</fullName>
    </recommendedName>
</protein>
<dbReference type="PANTHER" id="PTHR24241:SF69">
    <property type="entry name" value="GONADOTROPIN-RELEASING HORMONE II RECEPTOR-RELATED"/>
    <property type="match status" value="1"/>
</dbReference>
<comment type="subcellular location">
    <subcellularLocation>
        <location evidence="1">Cell membrane</location>
        <topology evidence="1">Multi-pass membrane protein</topology>
    </subcellularLocation>
</comment>
<feature type="region of interest" description="Disordered" evidence="12">
    <location>
        <begin position="51"/>
        <end position="74"/>
    </location>
</feature>
<feature type="transmembrane region" description="Helical" evidence="13">
    <location>
        <begin position="133"/>
        <end position="152"/>
    </location>
</feature>
<dbReference type="Gene3D" id="1.20.1070.10">
    <property type="entry name" value="Rhodopsin 7-helix transmembrane proteins"/>
    <property type="match status" value="1"/>
</dbReference>
<dbReference type="CDD" id="cd15383">
    <property type="entry name" value="7tmA_GnRHR_vertebrate"/>
    <property type="match status" value="1"/>
</dbReference>
<name>A0AAJ7TV07_PETMA</name>
<sequence length="495" mass="54377">MMAIMMLLVQAVKGDVYFAGSWLDSQKSTMNSSSPTWTVTWQISPSSDLPLSFTTTTSSPSPSSSSPATTVPRLQSPPVSLPSQGIVIPSFTTASQVRVAVTFSLCALSLCCNAAVLWSASRDRRPRRSHVRILLVNLALSDLLTACVVMPLDAAWNITVGWRGGDAACRLLMFLKLVAMYSCAFVTVVISLDRHAAVTDPLGVSRAKRRNKTLLCAAWSLSALLALPQLFLFHVARAPSAESFTQCVTHGSFPRRWHEVCYLMFTFSCLYLLPLVVMLASYGHILLQISRRVKNVELREMRACNHGPSTLSRARARTLCMTALIVSSFIVCWTPYYLLGVWYCIRPAMASEDHIPEAVSHGLFLFGLLNACIDPVVYGFFSVPLGPGSACRRRCCCFRVVSTDRDAGSAAIHNHKHKGQRQNTVDSDPTSRHLAHLASWRSYLSSSVSSAFVDFVRGHWHSRRPHGDARAAARVPSPTTVYVLSQLCDPHATQG</sequence>
<dbReference type="PANTHER" id="PTHR24241">
    <property type="entry name" value="NEUROPEPTIDE RECEPTOR-RELATED G-PROTEIN COUPLED RECEPTOR"/>
    <property type="match status" value="1"/>
</dbReference>
<evidence type="ECO:0000256" key="5">
    <source>
        <dbReference type="ARBA" id="ARBA00022989"/>
    </source>
</evidence>
<dbReference type="RefSeq" id="XP_032824726.1">
    <property type="nucleotide sequence ID" value="XM_032968835.1"/>
</dbReference>
<feature type="transmembrane region" description="Helical" evidence="13">
    <location>
        <begin position="319"/>
        <end position="343"/>
    </location>
</feature>
<dbReference type="GO" id="GO:0032870">
    <property type="term" value="P:cellular response to hormone stimulus"/>
    <property type="evidence" value="ECO:0007669"/>
    <property type="project" value="TreeGrafter"/>
</dbReference>
<reference evidence="16" key="1">
    <citation type="submission" date="2025-08" db="UniProtKB">
        <authorList>
            <consortium name="RefSeq"/>
        </authorList>
    </citation>
    <scope>IDENTIFICATION</scope>
    <source>
        <tissue evidence="16">Sperm</tissue>
    </source>
</reference>
<feature type="transmembrane region" description="Helical" evidence="13">
    <location>
        <begin position="363"/>
        <end position="385"/>
    </location>
</feature>